<dbReference type="SUPFAM" id="SSF51430">
    <property type="entry name" value="NAD(P)-linked oxidoreductase"/>
    <property type="match status" value="1"/>
</dbReference>
<dbReference type="InterPro" id="IPR023210">
    <property type="entry name" value="NADP_OxRdtase_dom"/>
</dbReference>
<dbReference type="OrthoDB" id="9804790at2"/>
<dbReference type="PANTHER" id="PTHR43827:SF3">
    <property type="entry name" value="NADP-DEPENDENT OXIDOREDUCTASE DOMAIN-CONTAINING PROTEIN"/>
    <property type="match status" value="1"/>
</dbReference>
<reference evidence="8 9" key="1">
    <citation type="submission" date="2015-10" db="EMBL/GenBank/DDBJ databases">
        <title>Erysipelothrix larvae sp. LV19 isolated from the larval gut of the rhinoceros beetle, Trypoxylus dichotomus.</title>
        <authorList>
            <person name="Lim S."/>
            <person name="Kim B.-C."/>
        </authorList>
    </citation>
    <scope>NUCLEOTIDE SEQUENCE [LARGE SCALE GENOMIC DNA]</scope>
    <source>
        <strain evidence="8 9">LV19</strain>
    </source>
</reference>
<feature type="site" description="Lowers pKa of active site Tyr" evidence="6">
    <location>
        <position position="74"/>
    </location>
</feature>
<dbReference type="Proteomes" id="UP000063781">
    <property type="component" value="Chromosome"/>
</dbReference>
<evidence type="ECO:0000256" key="6">
    <source>
        <dbReference type="PIRSR" id="PIRSR000097-3"/>
    </source>
</evidence>
<protein>
    <submittedName>
        <fullName evidence="8">2,5-diketo-D-gluconic acid reductase</fullName>
    </submittedName>
</protein>
<keyword evidence="3" id="KW-0560">Oxidoreductase</keyword>
<comment type="similarity">
    <text evidence="1">Belongs to the aldo/keto reductase family.</text>
</comment>
<evidence type="ECO:0000256" key="3">
    <source>
        <dbReference type="ARBA" id="ARBA00023002"/>
    </source>
</evidence>
<sequence length="279" mass="31118">MKDIKLSNGVVIPQLGFGTWQTPSGEVAVNAVKHALEAGYRHIDTAQMYRNEASVGEALVESGIPRNELFITTKLTNQVRGFDEVTEAVEASLENLKTDYIDLFLIHWPNPIKFRENWAEMNAEAWRALEAMVEAKKIRAIGISNFMPHHLEALLASAKIKPTVNQIFLAPGCLQEELVALCRKHDIAIEAYSPLGTGKIFEVELMNEIAAKYNKSVAQVAIRWSLQHDFIPLPKSVTPSRIEENFHVFDFELSDEDMAKIDALDGVVGDQTNPDTAGF</sequence>
<organism evidence="8 9">
    <name type="scientific">Erysipelothrix larvae</name>
    <dbReference type="NCBI Taxonomy" id="1514105"/>
    <lineage>
        <taxon>Bacteria</taxon>
        <taxon>Bacillati</taxon>
        <taxon>Bacillota</taxon>
        <taxon>Erysipelotrichia</taxon>
        <taxon>Erysipelotrichales</taxon>
        <taxon>Erysipelotrichaceae</taxon>
        <taxon>Erysipelothrix</taxon>
    </lineage>
</organism>
<feature type="binding site" evidence="5">
    <location>
        <position position="107"/>
    </location>
    <ligand>
        <name>substrate</name>
    </ligand>
</feature>
<dbReference type="STRING" id="1514105.AOC36_10120"/>
<evidence type="ECO:0000256" key="1">
    <source>
        <dbReference type="ARBA" id="ARBA00007905"/>
    </source>
</evidence>
<evidence type="ECO:0000256" key="4">
    <source>
        <dbReference type="PIRSR" id="PIRSR000097-1"/>
    </source>
</evidence>
<dbReference type="Pfam" id="PF00248">
    <property type="entry name" value="Aldo_ket_red"/>
    <property type="match status" value="1"/>
</dbReference>
<feature type="domain" description="NADP-dependent oxidoreductase" evidence="7">
    <location>
        <begin position="15"/>
        <end position="265"/>
    </location>
</feature>
<dbReference type="Gene3D" id="3.20.20.100">
    <property type="entry name" value="NADP-dependent oxidoreductase domain"/>
    <property type="match status" value="1"/>
</dbReference>
<dbReference type="PRINTS" id="PR00069">
    <property type="entry name" value="ALDKETRDTASE"/>
</dbReference>
<dbReference type="PANTHER" id="PTHR43827">
    <property type="entry name" value="2,5-DIKETO-D-GLUCONIC ACID REDUCTASE"/>
    <property type="match status" value="1"/>
</dbReference>
<feature type="active site" description="Proton donor" evidence="4">
    <location>
        <position position="49"/>
    </location>
</feature>
<keyword evidence="2" id="KW-0521">NADP</keyword>
<proteinExistence type="inferred from homology"/>
<evidence type="ECO:0000259" key="7">
    <source>
        <dbReference type="Pfam" id="PF00248"/>
    </source>
</evidence>
<dbReference type="AlphaFoldDB" id="A0A0X8H1D5"/>
<dbReference type="InterPro" id="IPR020471">
    <property type="entry name" value="AKR"/>
</dbReference>
<dbReference type="CDD" id="cd19071">
    <property type="entry name" value="AKR_AKR1-5-like"/>
    <property type="match status" value="1"/>
</dbReference>
<dbReference type="GO" id="GO:0016616">
    <property type="term" value="F:oxidoreductase activity, acting on the CH-OH group of donors, NAD or NADP as acceptor"/>
    <property type="evidence" value="ECO:0007669"/>
    <property type="project" value="UniProtKB-ARBA"/>
</dbReference>
<dbReference type="PIRSF" id="PIRSF000097">
    <property type="entry name" value="AKR"/>
    <property type="match status" value="1"/>
</dbReference>
<dbReference type="FunFam" id="3.20.20.100:FF:000015">
    <property type="entry name" value="Oxidoreductase, aldo/keto reductase family"/>
    <property type="match status" value="1"/>
</dbReference>
<evidence type="ECO:0000256" key="2">
    <source>
        <dbReference type="ARBA" id="ARBA00022857"/>
    </source>
</evidence>
<dbReference type="PROSITE" id="PS00798">
    <property type="entry name" value="ALDOKETO_REDUCTASE_1"/>
    <property type="match status" value="1"/>
</dbReference>
<evidence type="ECO:0000313" key="9">
    <source>
        <dbReference type="Proteomes" id="UP000063781"/>
    </source>
</evidence>
<dbReference type="PROSITE" id="PS00063">
    <property type="entry name" value="ALDOKETO_REDUCTASE_3"/>
    <property type="match status" value="1"/>
</dbReference>
<gene>
    <name evidence="8" type="ORF">AOC36_10120</name>
</gene>
<dbReference type="InterPro" id="IPR036812">
    <property type="entry name" value="NAD(P)_OxRdtase_dom_sf"/>
</dbReference>
<name>A0A0X8H1D5_9FIRM</name>
<evidence type="ECO:0000256" key="5">
    <source>
        <dbReference type="PIRSR" id="PIRSR000097-2"/>
    </source>
</evidence>
<evidence type="ECO:0000313" key="8">
    <source>
        <dbReference type="EMBL" id="AMC94314.1"/>
    </source>
</evidence>
<dbReference type="RefSeq" id="WP_067633899.1">
    <property type="nucleotide sequence ID" value="NZ_CP013213.1"/>
</dbReference>
<dbReference type="KEGG" id="erl:AOC36_10120"/>
<keyword evidence="9" id="KW-1185">Reference proteome</keyword>
<dbReference type="PROSITE" id="PS00062">
    <property type="entry name" value="ALDOKETO_REDUCTASE_2"/>
    <property type="match status" value="1"/>
</dbReference>
<accession>A0A0X8H1D5</accession>
<dbReference type="InterPro" id="IPR018170">
    <property type="entry name" value="Aldo/ket_reductase_CS"/>
</dbReference>
<dbReference type="EMBL" id="CP013213">
    <property type="protein sequence ID" value="AMC94314.1"/>
    <property type="molecule type" value="Genomic_DNA"/>
</dbReference>